<dbReference type="Gene3D" id="3.40.50.300">
    <property type="entry name" value="P-loop containing nucleotide triphosphate hydrolases"/>
    <property type="match status" value="1"/>
</dbReference>
<dbReference type="EMBL" id="LTAI01000040">
    <property type="protein sequence ID" value="ORE00291.1"/>
    <property type="molecule type" value="Genomic_DNA"/>
</dbReference>
<evidence type="ECO:0000256" key="5">
    <source>
        <dbReference type="ARBA" id="ARBA00022806"/>
    </source>
</evidence>
<feature type="domain" description="MCM C-terminal AAA(+) ATPase" evidence="11">
    <location>
        <begin position="277"/>
        <end position="481"/>
    </location>
</feature>
<dbReference type="GO" id="GO:0016887">
    <property type="term" value="F:ATP hydrolysis activity"/>
    <property type="evidence" value="ECO:0007669"/>
    <property type="project" value="RHEA"/>
</dbReference>
<dbReference type="Pfam" id="PF17855">
    <property type="entry name" value="MCM_lid"/>
    <property type="match status" value="1"/>
</dbReference>
<dbReference type="FunFam" id="3.40.50.300:FF:000826">
    <property type="entry name" value="Replicative DNA helicase Mcm"/>
    <property type="match status" value="1"/>
</dbReference>
<dbReference type="EC" id="3.6.4.12" evidence="10"/>
<dbReference type="GO" id="GO:0042555">
    <property type="term" value="C:MCM complex"/>
    <property type="evidence" value="ECO:0007669"/>
    <property type="project" value="UniProtKB-UniRule"/>
</dbReference>
<evidence type="ECO:0000313" key="13">
    <source>
        <dbReference type="Proteomes" id="UP000192501"/>
    </source>
</evidence>
<dbReference type="GO" id="GO:0006270">
    <property type="term" value="P:DNA replication initiation"/>
    <property type="evidence" value="ECO:0007669"/>
    <property type="project" value="UniProtKB-UniRule"/>
</dbReference>
<dbReference type="GO" id="GO:0005524">
    <property type="term" value="F:ATP binding"/>
    <property type="evidence" value="ECO:0007669"/>
    <property type="project" value="UniProtKB-UniRule"/>
</dbReference>
<dbReference type="PROSITE" id="PS00847">
    <property type="entry name" value="MCM_1"/>
    <property type="match status" value="1"/>
</dbReference>
<dbReference type="Proteomes" id="UP000192501">
    <property type="component" value="Unassembled WGS sequence"/>
</dbReference>
<dbReference type="GO" id="GO:0043596">
    <property type="term" value="C:nuclear replication fork"/>
    <property type="evidence" value="ECO:0007669"/>
    <property type="project" value="UniProtKB-ARBA"/>
</dbReference>
<dbReference type="Gene3D" id="2.20.28.10">
    <property type="match status" value="1"/>
</dbReference>
<evidence type="ECO:0000256" key="6">
    <source>
        <dbReference type="ARBA" id="ARBA00022840"/>
    </source>
</evidence>
<comment type="subcellular location">
    <subcellularLocation>
        <location evidence="1 10">Nucleus</location>
    </subcellularLocation>
</comment>
<keyword evidence="5 10" id="KW-0347">Helicase</keyword>
<dbReference type="InterPro" id="IPR018525">
    <property type="entry name" value="MCM_CS"/>
</dbReference>
<dbReference type="GO" id="GO:0043138">
    <property type="term" value="F:3'-5' DNA helicase activity"/>
    <property type="evidence" value="ECO:0007669"/>
    <property type="project" value="TreeGrafter"/>
</dbReference>
<dbReference type="Gene3D" id="3.30.1640.10">
    <property type="entry name" value="mini-chromosome maintenance (MCM) complex, chain A, domain 1"/>
    <property type="match status" value="1"/>
</dbReference>
<keyword evidence="2 10" id="KW-0235">DNA replication</keyword>
<dbReference type="PRINTS" id="PR01661">
    <property type="entry name" value="MCMPROTEIN5"/>
</dbReference>
<keyword evidence="7 9" id="KW-0238">DNA-binding</keyword>
<dbReference type="InterPro" id="IPR031327">
    <property type="entry name" value="MCM"/>
</dbReference>
<keyword evidence="4 10" id="KW-0378">Hydrolase</keyword>
<evidence type="ECO:0000256" key="4">
    <source>
        <dbReference type="ARBA" id="ARBA00022801"/>
    </source>
</evidence>
<dbReference type="Gene3D" id="2.40.50.140">
    <property type="entry name" value="Nucleic acid-binding proteins"/>
    <property type="match status" value="1"/>
</dbReference>
<evidence type="ECO:0000256" key="7">
    <source>
        <dbReference type="ARBA" id="ARBA00023125"/>
    </source>
</evidence>
<evidence type="ECO:0000313" key="12">
    <source>
        <dbReference type="EMBL" id="ORE00291.1"/>
    </source>
</evidence>
<evidence type="ECO:0000256" key="1">
    <source>
        <dbReference type="ARBA" id="ARBA00004123"/>
    </source>
</evidence>
<dbReference type="InterPro" id="IPR008048">
    <property type="entry name" value="MCM5"/>
</dbReference>
<keyword evidence="10" id="KW-0131">Cell cycle</keyword>
<evidence type="ECO:0000259" key="11">
    <source>
        <dbReference type="PROSITE" id="PS50051"/>
    </source>
</evidence>
<evidence type="ECO:0000256" key="10">
    <source>
        <dbReference type="RuleBase" id="RU368063"/>
    </source>
</evidence>
<dbReference type="PANTHER" id="PTHR11630:SF42">
    <property type="entry name" value="DNA REPLICATION LICENSING FACTOR MCM5"/>
    <property type="match status" value="1"/>
</dbReference>
<dbReference type="Pfam" id="PF14551">
    <property type="entry name" value="MCM_N"/>
    <property type="match status" value="1"/>
</dbReference>
<proteinExistence type="inferred from homology"/>
<dbReference type="GO" id="GO:0000727">
    <property type="term" value="P:double-strand break repair via break-induced replication"/>
    <property type="evidence" value="ECO:0007669"/>
    <property type="project" value="TreeGrafter"/>
</dbReference>
<dbReference type="PANTHER" id="PTHR11630">
    <property type="entry name" value="DNA REPLICATION LICENSING FACTOR MCM FAMILY MEMBER"/>
    <property type="match status" value="1"/>
</dbReference>
<dbReference type="Pfam" id="PF00493">
    <property type="entry name" value="MCM"/>
    <property type="match status" value="1"/>
</dbReference>
<dbReference type="InterPro" id="IPR012340">
    <property type="entry name" value="NA-bd_OB-fold"/>
</dbReference>
<dbReference type="GO" id="GO:0031261">
    <property type="term" value="C:DNA replication preinitiation complex"/>
    <property type="evidence" value="ECO:0007669"/>
    <property type="project" value="UniProtKB-ARBA"/>
</dbReference>
<protein>
    <recommendedName>
        <fullName evidence="10">DNA replication licensing factor MCM5</fullName>
        <ecNumber evidence="10">3.6.4.12</ecNumber>
    </recommendedName>
</protein>
<dbReference type="SUPFAM" id="SSF52540">
    <property type="entry name" value="P-loop containing nucleoside triphosphate hydrolases"/>
    <property type="match status" value="1"/>
</dbReference>
<dbReference type="GO" id="GO:0006279">
    <property type="term" value="P:premeiotic DNA replication"/>
    <property type="evidence" value="ECO:0007669"/>
    <property type="project" value="UniProtKB-ARBA"/>
</dbReference>
<comment type="similarity">
    <text evidence="9">Belongs to the MCM family.</text>
</comment>
<dbReference type="InterPro" id="IPR001208">
    <property type="entry name" value="MCM_dom"/>
</dbReference>
<comment type="function">
    <text evidence="10">Acts as component of the MCM2-7 complex (MCM complex) which is the replicative helicase essential for 'once per cell cycle' DNA replication initiation and elongation in eukaryotic cells. The active ATPase sites in the MCM2-7 ring are formed through the interaction surfaces of two neighboring subunits such that a critical structure of a conserved arginine finger motif is provided in trans relative to the ATP-binding site of the Walker A box of the adjacent subunit. The six ATPase active sites, however, are likely to contribute differentially to the complex helicase activity.</text>
</comment>
<dbReference type="AlphaFoldDB" id="A0A1X0QKH8"/>
<keyword evidence="8 10" id="KW-0539">Nucleus</keyword>
<dbReference type="VEuPathDB" id="MicrosporidiaDB:HERIO_2692"/>
<evidence type="ECO:0000256" key="8">
    <source>
        <dbReference type="ARBA" id="ARBA00023242"/>
    </source>
</evidence>
<dbReference type="PRINTS" id="PR01657">
    <property type="entry name" value="MCMFAMILY"/>
</dbReference>
<dbReference type="InterPro" id="IPR027925">
    <property type="entry name" value="MCM_N"/>
</dbReference>
<dbReference type="InterPro" id="IPR033762">
    <property type="entry name" value="MCM_OB"/>
</dbReference>
<keyword evidence="6 9" id="KW-0067">ATP-binding</keyword>
<dbReference type="PROSITE" id="PS50051">
    <property type="entry name" value="MCM_2"/>
    <property type="match status" value="1"/>
</dbReference>
<dbReference type="VEuPathDB" id="MicrosporidiaDB:A0H76_2960"/>
<gene>
    <name evidence="12" type="primary">MCM5</name>
    <name evidence="12" type="ORF">A0H76_2960</name>
</gene>
<comment type="catalytic activity">
    <reaction evidence="10">
        <text>ATP + H2O = ADP + phosphate + H(+)</text>
        <dbReference type="Rhea" id="RHEA:13065"/>
        <dbReference type="ChEBI" id="CHEBI:15377"/>
        <dbReference type="ChEBI" id="CHEBI:15378"/>
        <dbReference type="ChEBI" id="CHEBI:30616"/>
        <dbReference type="ChEBI" id="CHEBI:43474"/>
        <dbReference type="ChEBI" id="CHEBI:456216"/>
        <dbReference type="EC" id="3.6.4.12"/>
    </reaction>
</comment>
<dbReference type="InterPro" id="IPR027417">
    <property type="entry name" value="P-loop_NTPase"/>
</dbReference>
<name>A0A1X0QKH8_9MICR</name>
<evidence type="ECO:0000256" key="2">
    <source>
        <dbReference type="ARBA" id="ARBA00022705"/>
    </source>
</evidence>
<organism evidence="12 13">
    <name type="scientific">Hepatospora eriocheir</name>
    <dbReference type="NCBI Taxonomy" id="1081669"/>
    <lineage>
        <taxon>Eukaryota</taxon>
        <taxon>Fungi</taxon>
        <taxon>Fungi incertae sedis</taxon>
        <taxon>Microsporidia</taxon>
        <taxon>Hepatosporidae</taxon>
        <taxon>Hepatospora</taxon>
    </lineage>
</organism>
<evidence type="ECO:0000256" key="9">
    <source>
        <dbReference type="RuleBase" id="RU004070"/>
    </source>
</evidence>
<dbReference type="GO" id="GO:0017116">
    <property type="term" value="F:single-stranded DNA helicase activity"/>
    <property type="evidence" value="ECO:0007669"/>
    <property type="project" value="TreeGrafter"/>
</dbReference>
<dbReference type="InterPro" id="IPR041562">
    <property type="entry name" value="MCM_lid"/>
</dbReference>
<reference evidence="12 13" key="1">
    <citation type="journal article" date="2017" name="Environ. Microbiol.">
        <title>Decay of the glycolytic pathway and adaptation to intranuclear parasitism within Enterocytozoonidae microsporidia.</title>
        <authorList>
            <person name="Wiredu Boakye D."/>
            <person name="Jaroenlak P."/>
            <person name="Prachumwat A."/>
            <person name="Williams T.A."/>
            <person name="Bateman K.S."/>
            <person name="Itsathitphaisarn O."/>
            <person name="Sritunyalucksana K."/>
            <person name="Paszkiewicz K.H."/>
            <person name="Moore K.A."/>
            <person name="Stentiford G.D."/>
            <person name="Williams B.A."/>
        </authorList>
    </citation>
    <scope>NUCLEOTIDE SEQUENCE [LARGE SCALE GENOMIC DNA]</scope>
    <source>
        <strain evidence="13">canceri</strain>
    </source>
</reference>
<comment type="subunit">
    <text evidence="10">Component of the MCM2-7 complex.</text>
</comment>
<dbReference type="GO" id="GO:0005656">
    <property type="term" value="C:nuclear pre-replicative complex"/>
    <property type="evidence" value="ECO:0007669"/>
    <property type="project" value="UniProtKB-ARBA"/>
</dbReference>
<keyword evidence="3 9" id="KW-0547">Nucleotide-binding</keyword>
<dbReference type="SUPFAM" id="SSF50249">
    <property type="entry name" value="Nucleic acid-binding proteins"/>
    <property type="match status" value="1"/>
</dbReference>
<dbReference type="SMART" id="SM00350">
    <property type="entry name" value="MCM"/>
    <property type="match status" value="1"/>
</dbReference>
<dbReference type="Pfam" id="PF17207">
    <property type="entry name" value="MCM_OB"/>
    <property type="match status" value="1"/>
</dbReference>
<sequence length="674" mass="76327">MYEENNIRSIDLLSNEVVKNKEYIEREFTNFINEFKYQDISYFNQLHMNLTQDKRELVILLDHINMYVPDLFNELSNNPLEITEVFEDCLAKMSKESRGFTIHYKSTQNIVKIRDINSSLANRLIKIQGIVISASSVETKPKNLYLQCRTCSNVKLTKSFIPRNCDNTGCPLDPFLVISSKCDNVDSQYIKLQEFFEDVPVGETPRHFSVLLEKSLVNKVAPGNRVNILGVYSIRNQSNKNYSYIKAIGIENDSKSRKTTFTGDEEILFRELSRNNIYEKIKRSIAPGIYGRDDVKAAIACLLFGGTRRIKDDGITLRGDINILIIGDPGMGKSQILKYVEMVSPISVFTSGKGSSAAGLTASVVKNKDNEFYLEGGALVLADQGVCCIDEFDKMNLYDQVAIHEAMEQQTISIAKAGITTVLNTRTSILAAANPSFGRYDDYKGLSENVDFSSTILSRFDCVFILKDKSDKNDKTLAEHVLDLNINSNKKLKDDNIIDIDTLRNYIEYAKSRCRPTLSESALQKLSAFYVSVREQVTTYESDANSRNVVPITIRQLEALIRISESLAKMELQNIVTVTHVEEAIRIFQSSTINAVSQGHFIEGMYRPDFYSKIKNTIIKIKEVMPINVGKTFGEVVDLLKEKDEFLIKKSIDFLIKNNKIISKDHGKLLIRTP</sequence>
<dbReference type="GO" id="GO:0003688">
    <property type="term" value="F:DNA replication origin binding"/>
    <property type="evidence" value="ECO:0007669"/>
    <property type="project" value="UniProtKB-UniRule"/>
</dbReference>
<comment type="caution">
    <text evidence="12">The sequence shown here is derived from an EMBL/GenBank/DDBJ whole genome shotgun (WGS) entry which is preliminary data.</text>
</comment>
<accession>A0A1X0QKH8</accession>
<dbReference type="GO" id="GO:0003697">
    <property type="term" value="F:single-stranded DNA binding"/>
    <property type="evidence" value="ECO:0007669"/>
    <property type="project" value="TreeGrafter"/>
</dbReference>
<evidence type="ECO:0000256" key="3">
    <source>
        <dbReference type="ARBA" id="ARBA00022741"/>
    </source>
</evidence>